<feature type="region of interest" description="Disordered" evidence="1">
    <location>
        <begin position="174"/>
        <end position="197"/>
    </location>
</feature>
<proteinExistence type="predicted"/>
<accession>A0A6C0HU82</accession>
<reference evidence="2" key="1">
    <citation type="journal article" date="2020" name="Nature">
        <title>Giant virus diversity and host interactions through global metagenomics.</title>
        <authorList>
            <person name="Schulz F."/>
            <person name="Roux S."/>
            <person name="Paez-Espino D."/>
            <person name="Jungbluth S."/>
            <person name="Walsh D.A."/>
            <person name="Denef V.J."/>
            <person name="McMahon K.D."/>
            <person name="Konstantinidis K.T."/>
            <person name="Eloe-Fadrosh E.A."/>
            <person name="Kyrpides N.C."/>
            <person name="Woyke T."/>
        </authorList>
    </citation>
    <scope>NUCLEOTIDE SEQUENCE</scope>
    <source>
        <strain evidence="2">GVMAG-M-3300023184-168</strain>
    </source>
</reference>
<sequence>MSSMFDFNFNNMGRISLDSTDQSQKNVYNTRFANYTLSNYFSNIVSDNHVKFAIEQPTTTFNGMTNGHGLSGQSAADESELFFSMENERSIEKLMLFPRPFLTVPYLGKGSCDPALESQLQQGEVVHDKKSVSTIMEKSFSDYSLYPTNSDMKSRVEDPAKNVEEAALNGWVRGGMTTRDMSSDTKFQNGNRPSNSF</sequence>
<feature type="compositionally biased region" description="Polar residues" evidence="1">
    <location>
        <begin position="184"/>
        <end position="197"/>
    </location>
</feature>
<organism evidence="2">
    <name type="scientific">viral metagenome</name>
    <dbReference type="NCBI Taxonomy" id="1070528"/>
    <lineage>
        <taxon>unclassified sequences</taxon>
        <taxon>metagenomes</taxon>
        <taxon>organismal metagenomes</taxon>
    </lineage>
</organism>
<dbReference type="EMBL" id="MN740012">
    <property type="protein sequence ID" value="QHT83857.1"/>
    <property type="molecule type" value="Genomic_DNA"/>
</dbReference>
<name>A0A6C0HU82_9ZZZZ</name>
<protein>
    <submittedName>
        <fullName evidence="2">Uncharacterized protein</fullName>
    </submittedName>
</protein>
<evidence type="ECO:0000256" key="1">
    <source>
        <dbReference type="SAM" id="MobiDB-lite"/>
    </source>
</evidence>
<evidence type="ECO:0000313" key="2">
    <source>
        <dbReference type="EMBL" id="QHT83857.1"/>
    </source>
</evidence>
<dbReference type="AlphaFoldDB" id="A0A6C0HU82"/>